<feature type="transmembrane region" description="Helical" evidence="1">
    <location>
        <begin position="103"/>
        <end position="130"/>
    </location>
</feature>
<evidence type="ECO:0000313" key="3">
    <source>
        <dbReference type="Proteomes" id="UP000019102"/>
    </source>
</evidence>
<organism evidence="2 3">
    <name type="scientific">Gracilibacillus boraciitolerans JCM 21714</name>
    <dbReference type="NCBI Taxonomy" id="1298598"/>
    <lineage>
        <taxon>Bacteria</taxon>
        <taxon>Bacillati</taxon>
        <taxon>Bacillota</taxon>
        <taxon>Bacilli</taxon>
        <taxon>Bacillales</taxon>
        <taxon>Bacillaceae</taxon>
        <taxon>Gracilibacillus</taxon>
    </lineage>
</organism>
<accession>W4VMW7</accession>
<evidence type="ECO:0000313" key="2">
    <source>
        <dbReference type="EMBL" id="GAE94471.1"/>
    </source>
</evidence>
<dbReference type="EMBL" id="BAVS01000025">
    <property type="protein sequence ID" value="GAE94471.1"/>
    <property type="molecule type" value="Genomic_DNA"/>
</dbReference>
<keyword evidence="3" id="KW-1185">Reference proteome</keyword>
<feature type="transmembrane region" description="Helical" evidence="1">
    <location>
        <begin position="32"/>
        <end position="50"/>
    </location>
</feature>
<dbReference type="Proteomes" id="UP000019102">
    <property type="component" value="Unassembled WGS sequence"/>
</dbReference>
<name>W4VMW7_9BACI</name>
<dbReference type="AlphaFoldDB" id="W4VMW7"/>
<keyword evidence="1" id="KW-1133">Transmembrane helix</keyword>
<reference evidence="2 3" key="1">
    <citation type="journal article" date="2014" name="Genome Announc.">
        <title>Draft Genome Sequence of the Boron-Tolerant and Moderately Halotolerant Bacterium Gracilibacillus boraciitolerans JCM 21714T.</title>
        <authorList>
            <person name="Ahmed I."/>
            <person name="Oshima K."/>
            <person name="Suda W."/>
            <person name="Kitamura K."/>
            <person name="Iida T."/>
            <person name="Ohmori Y."/>
            <person name="Fujiwara T."/>
            <person name="Hattori M."/>
            <person name="Ohkuma M."/>
        </authorList>
    </citation>
    <scope>NUCLEOTIDE SEQUENCE [LARGE SCALE GENOMIC DNA]</scope>
    <source>
        <strain evidence="2 3">JCM 21714</strain>
    </source>
</reference>
<proteinExistence type="predicted"/>
<keyword evidence="1" id="KW-0472">Membrane</keyword>
<sequence>MHFITFLANGFTVFVFACIVSLLSTIGFMLLVLPGLIILALLFPIPYITIFDDKSVWKSFKEGLRLGKKYYWKLALLIGLAGGMELIFGIVITVQLFNVTDSFMAQVITQIALNIIIYPFIVILITCYILKWRESLHTFDLAK</sequence>
<evidence type="ECO:0000256" key="1">
    <source>
        <dbReference type="SAM" id="Phobius"/>
    </source>
</evidence>
<dbReference type="eggNOG" id="ENOG5032YMH">
    <property type="taxonomic scope" value="Bacteria"/>
</dbReference>
<protein>
    <submittedName>
        <fullName evidence="2">Uncharacterized protein</fullName>
    </submittedName>
</protein>
<comment type="caution">
    <text evidence="2">The sequence shown here is derived from an EMBL/GenBank/DDBJ whole genome shotgun (WGS) entry which is preliminary data.</text>
</comment>
<feature type="transmembrane region" description="Helical" evidence="1">
    <location>
        <begin position="7"/>
        <end position="26"/>
    </location>
</feature>
<keyword evidence="1" id="KW-0812">Transmembrane</keyword>
<gene>
    <name evidence="2" type="ORF">JCM21714_3630</name>
</gene>
<feature type="transmembrane region" description="Helical" evidence="1">
    <location>
        <begin position="71"/>
        <end position="97"/>
    </location>
</feature>